<dbReference type="EMBL" id="JAOB01000060">
    <property type="protein sequence ID" value="EUA29958.1"/>
    <property type="molecule type" value="Genomic_DNA"/>
</dbReference>
<dbReference type="PATRIC" id="fig|1299334.3.peg.5900"/>
<dbReference type="CDD" id="cd06223">
    <property type="entry name" value="PRTases_typeI"/>
    <property type="match status" value="1"/>
</dbReference>
<protein>
    <recommendedName>
        <fullName evidence="1">ribose-phosphate diphosphokinase</fullName>
        <ecNumber evidence="1">2.7.6.1</ecNumber>
    </recommendedName>
</protein>
<dbReference type="GO" id="GO:0009156">
    <property type="term" value="P:ribonucleoside monophosphate biosynthetic process"/>
    <property type="evidence" value="ECO:0007669"/>
    <property type="project" value="InterPro"/>
</dbReference>
<sequence>MTVDLHTDQIQGFFDGPVDHMRAQNLLTGYIKDNYSGHDMVVVSPDSGRVRIAEKWADSLGGVPLAFIHKTRDPRVPNQVKSNRVVGEVAGKTCILIDDMIDTGGTIAAAVPLLKEDGAGDVIVAATHGVLSDPAPKLLAECGAREVIVTNTLPIDEAKRFPQLTVLSIAPLLASTIRAVFENGSVTGLFDGDA</sequence>
<dbReference type="PROSITE" id="PS00114">
    <property type="entry name" value="PRPP_SYNTHASE"/>
    <property type="match status" value="1"/>
</dbReference>
<dbReference type="FunFam" id="3.40.50.2020:FF:000002">
    <property type="entry name" value="Ribose-phosphate pyrophosphokinase"/>
    <property type="match status" value="1"/>
</dbReference>
<evidence type="ECO:0000256" key="4">
    <source>
        <dbReference type="ARBA" id="ARBA00022727"/>
    </source>
</evidence>
<comment type="catalytic activity">
    <reaction evidence="9">
        <text>D-ribose 5-phosphate + ATP = 5-phospho-alpha-D-ribose 1-diphosphate + AMP + H(+)</text>
        <dbReference type="Rhea" id="RHEA:15609"/>
        <dbReference type="ChEBI" id="CHEBI:15378"/>
        <dbReference type="ChEBI" id="CHEBI:30616"/>
        <dbReference type="ChEBI" id="CHEBI:58017"/>
        <dbReference type="ChEBI" id="CHEBI:78346"/>
        <dbReference type="ChEBI" id="CHEBI:456215"/>
        <dbReference type="EC" id="2.7.6.1"/>
    </reaction>
</comment>
<dbReference type="NCBIfam" id="TIGR01251">
    <property type="entry name" value="ribP_PPkin"/>
    <property type="match status" value="1"/>
</dbReference>
<evidence type="ECO:0000256" key="1">
    <source>
        <dbReference type="ARBA" id="ARBA00013247"/>
    </source>
</evidence>
<dbReference type="GO" id="GO:0005524">
    <property type="term" value="F:ATP binding"/>
    <property type="evidence" value="ECO:0007669"/>
    <property type="project" value="UniProtKB-KW"/>
</dbReference>
<keyword evidence="8" id="KW-0460">Magnesium</keyword>
<keyword evidence="2 10" id="KW-0808">Transferase</keyword>
<proteinExistence type="predicted"/>
<dbReference type="Pfam" id="PF14572">
    <property type="entry name" value="Pribosyl_synth"/>
    <property type="match status" value="1"/>
</dbReference>
<gene>
    <name evidence="10" type="ORF">I553_4213</name>
</gene>
<evidence type="ECO:0000256" key="6">
    <source>
        <dbReference type="ARBA" id="ARBA00022777"/>
    </source>
</evidence>
<keyword evidence="5" id="KW-0547">Nucleotide-binding</keyword>
<dbReference type="GO" id="GO:0005737">
    <property type="term" value="C:cytoplasm"/>
    <property type="evidence" value="ECO:0007669"/>
    <property type="project" value="TreeGrafter"/>
</dbReference>
<evidence type="ECO:0000256" key="2">
    <source>
        <dbReference type="ARBA" id="ARBA00022679"/>
    </source>
</evidence>
<dbReference type="GO" id="GO:0016301">
    <property type="term" value="F:kinase activity"/>
    <property type="evidence" value="ECO:0007669"/>
    <property type="project" value="UniProtKB-KW"/>
</dbReference>
<dbReference type="GO" id="GO:0006164">
    <property type="term" value="P:purine nucleotide biosynthetic process"/>
    <property type="evidence" value="ECO:0007669"/>
    <property type="project" value="TreeGrafter"/>
</dbReference>
<dbReference type="AlphaFoldDB" id="X8AG10"/>
<keyword evidence="7" id="KW-0067">ATP-binding</keyword>
<comment type="caution">
    <text evidence="10">The sequence shown here is derived from an EMBL/GenBank/DDBJ whole genome shotgun (WGS) entry which is preliminary data.</text>
</comment>
<accession>X8AG10</accession>
<dbReference type="InterPro" id="IPR005946">
    <property type="entry name" value="Rib-P_diPkinase"/>
</dbReference>
<evidence type="ECO:0000256" key="8">
    <source>
        <dbReference type="ARBA" id="ARBA00022842"/>
    </source>
</evidence>
<evidence type="ECO:0000256" key="5">
    <source>
        <dbReference type="ARBA" id="ARBA00022741"/>
    </source>
</evidence>
<dbReference type="InterPro" id="IPR000842">
    <property type="entry name" value="PRib_PP_synth_CS"/>
</dbReference>
<name>X8AG10_MYCXE</name>
<dbReference type="GO" id="GO:0000287">
    <property type="term" value="F:magnesium ion binding"/>
    <property type="evidence" value="ECO:0007669"/>
    <property type="project" value="InterPro"/>
</dbReference>
<keyword evidence="3" id="KW-0479">Metal-binding</keyword>
<dbReference type="Gene3D" id="3.40.50.2020">
    <property type="match status" value="2"/>
</dbReference>
<reference evidence="10" key="1">
    <citation type="submission" date="2014-01" db="EMBL/GenBank/DDBJ databases">
        <authorList>
            <person name="Brown-Elliot B."/>
            <person name="Wallace R."/>
            <person name="Lenaerts A."/>
            <person name="Ordway D."/>
            <person name="DeGroote M.A."/>
            <person name="Parker T."/>
            <person name="Sizemore C."/>
            <person name="Tallon L.J."/>
            <person name="Sadzewicz L.K."/>
            <person name="Sengamalay N."/>
            <person name="Fraser C.M."/>
            <person name="Hine E."/>
            <person name="Shefchek K.A."/>
            <person name="Das S.P."/>
            <person name="Tettelin H."/>
        </authorList>
    </citation>
    <scope>NUCLEOTIDE SEQUENCE [LARGE SCALE GENOMIC DNA]</scope>
    <source>
        <strain evidence="10">4042</strain>
    </source>
</reference>
<dbReference type="GO" id="GO:0004749">
    <property type="term" value="F:ribose phosphate diphosphokinase activity"/>
    <property type="evidence" value="ECO:0007669"/>
    <property type="project" value="UniProtKB-EC"/>
</dbReference>
<keyword evidence="4" id="KW-0545">Nucleotide biosynthesis</keyword>
<evidence type="ECO:0000256" key="3">
    <source>
        <dbReference type="ARBA" id="ARBA00022723"/>
    </source>
</evidence>
<dbReference type="GO" id="GO:0002189">
    <property type="term" value="C:ribose phosphate diphosphokinase complex"/>
    <property type="evidence" value="ECO:0007669"/>
    <property type="project" value="TreeGrafter"/>
</dbReference>
<organism evidence="10">
    <name type="scientific">Mycobacterium xenopi 4042</name>
    <dbReference type="NCBI Taxonomy" id="1299334"/>
    <lineage>
        <taxon>Bacteria</taxon>
        <taxon>Bacillati</taxon>
        <taxon>Actinomycetota</taxon>
        <taxon>Actinomycetes</taxon>
        <taxon>Mycobacteriales</taxon>
        <taxon>Mycobacteriaceae</taxon>
        <taxon>Mycobacterium</taxon>
    </lineage>
</organism>
<dbReference type="PANTHER" id="PTHR10210:SF41">
    <property type="entry name" value="RIBOSE-PHOSPHATE PYROPHOSPHOKINASE 1, CHLOROPLASTIC"/>
    <property type="match status" value="1"/>
</dbReference>
<dbReference type="PANTHER" id="PTHR10210">
    <property type="entry name" value="RIBOSE-PHOSPHATE DIPHOSPHOKINASE FAMILY MEMBER"/>
    <property type="match status" value="1"/>
</dbReference>
<dbReference type="GO" id="GO:0006015">
    <property type="term" value="P:5-phosphoribose 1-diphosphate biosynthetic process"/>
    <property type="evidence" value="ECO:0007669"/>
    <property type="project" value="TreeGrafter"/>
</dbReference>
<keyword evidence="6 10" id="KW-0418">Kinase</keyword>
<dbReference type="SUPFAM" id="SSF53271">
    <property type="entry name" value="PRTase-like"/>
    <property type="match status" value="1"/>
</dbReference>
<dbReference type="InterPro" id="IPR000836">
    <property type="entry name" value="PRTase_dom"/>
</dbReference>
<evidence type="ECO:0000313" key="10">
    <source>
        <dbReference type="EMBL" id="EUA29958.1"/>
    </source>
</evidence>
<dbReference type="EC" id="2.7.6.1" evidence="1"/>
<evidence type="ECO:0000256" key="7">
    <source>
        <dbReference type="ARBA" id="ARBA00022840"/>
    </source>
</evidence>
<evidence type="ECO:0000256" key="9">
    <source>
        <dbReference type="ARBA" id="ARBA00049535"/>
    </source>
</evidence>
<dbReference type="InterPro" id="IPR029057">
    <property type="entry name" value="PRTase-like"/>
</dbReference>